<comment type="caution">
    <text evidence="1">The sequence shown here is derived from an EMBL/GenBank/DDBJ whole genome shotgun (WGS) entry which is preliminary data.</text>
</comment>
<protein>
    <recommendedName>
        <fullName evidence="3">C1q domain-containing protein</fullName>
    </recommendedName>
</protein>
<accession>A0ABU7WLM7</accession>
<evidence type="ECO:0008006" key="3">
    <source>
        <dbReference type="Google" id="ProtNLM"/>
    </source>
</evidence>
<sequence length="187" mass="20197">MDLSPWKPRDLVDATKLNSRVRDPHRELSNPARMSAKGLSKISKVPDSDTYLPLKWDVAQSWGGWGVNDSTAFTVPASGYYAITAAVTALSPKGTGTKPVLRLLCVNIGSNDREYEWFRADTNTMVPGTYVTCSLRGIGYADKGDRLSLRAAVPKGAGGWEVSPSPRPSEQLNHFSAVLIAPGATHP</sequence>
<dbReference type="Proteomes" id="UP001348265">
    <property type="component" value="Unassembled WGS sequence"/>
</dbReference>
<dbReference type="EMBL" id="JAVFKM010000002">
    <property type="protein sequence ID" value="MEF3112411.1"/>
    <property type="molecule type" value="Genomic_DNA"/>
</dbReference>
<gene>
    <name evidence="1" type="ORF">RB636_04245</name>
</gene>
<name>A0ABU7WLM7_9ACTN</name>
<dbReference type="InterPro" id="IPR008983">
    <property type="entry name" value="Tumour_necrosis_fac-like_dom"/>
</dbReference>
<evidence type="ECO:0000313" key="1">
    <source>
        <dbReference type="EMBL" id="MEF3112411.1"/>
    </source>
</evidence>
<keyword evidence="2" id="KW-1185">Reference proteome</keyword>
<dbReference type="RefSeq" id="WP_331785408.1">
    <property type="nucleotide sequence ID" value="NZ_JAVFKM010000002.1"/>
</dbReference>
<dbReference type="Gene3D" id="2.60.120.40">
    <property type="match status" value="1"/>
</dbReference>
<proteinExistence type="predicted"/>
<evidence type="ECO:0000313" key="2">
    <source>
        <dbReference type="Proteomes" id="UP001348265"/>
    </source>
</evidence>
<organism evidence="1 2">
    <name type="scientific">Streptomyces chrestomyceticus</name>
    <dbReference type="NCBI Taxonomy" id="68185"/>
    <lineage>
        <taxon>Bacteria</taxon>
        <taxon>Bacillati</taxon>
        <taxon>Actinomycetota</taxon>
        <taxon>Actinomycetes</taxon>
        <taxon>Kitasatosporales</taxon>
        <taxon>Streptomycetaceae</taxon>
        <taxon>Streptomyces</taxon>
    </lineage>
</organism>
<reference evidence="1 2" key="1">
    <citation type="submission" date="2023-08" db="EMBL/GenBank/DDBJ databases">
        <authorList>
            <person name="Sharma P."/>
            <person name="Verma V."/>
            <person name="Mohan M.K."/>
            <person name="Dubey A.K."/>
        </authorList>
    </citation>
    <scope>NUCLEOTIDE SEQUENCE [LARGE SCALE GENOMIC DNA]</scope>
    <source>
        <strain evidence="1 2">ADP4</strain>
    </source>
</reference>